<dbReference type="InterPro" id="IPR020568">
    <property type="entry name" value="Ribosomal_Su5_D2-typ_SF"/>
</dbReference>
<keyword evidence="17" id="KW-1185">Reference proteome</keyword>
<evidence type="ECO:0000256" key="1">
    <source>
        <dbReference type="ARBA" id="ARBA00005015"/>
    </source>
</evidence>
<evidence type="ECO:0000256" key="3">
    <source>
        <dbReference type="ARBA" id="ARBA00012078"/>
    </source>
</evidence>
<dbReference type="Pfam" id="PF08544">
    <property type="entry name" value="GHMP_kinases_C"/>
    <property type="match status" value="1"/>
</dbReference>
<feature type="domain" description="GHMP kinase N-terminal" evidence="14">
    <location>
        <begin position="59"/>
        <end position="140"/>
    </location>
</feature>
<proteinExistence type="inferred from homology"/>
<keyword evidence="10 13" id="KW-0067">ATP-binding</keyword>
<dbReference type="GO" id="GO:0004413">
    <property type="term" value="F:homoserine kinase activity"/>
    <property type="evidence" value="ECO:0007669"/>
    <property type="project" value="UniProtKB-EC"/>
</dbReference>
<dbReference type="Proteomes" id="UP001180087">
    <property type="component" value="Chromosome"/>
</dbReference>
<dbReference type="NCBIfam" id="TIGR00191">
    <property type="entry name" value="thrB"/>
    <property type="match status" value="1"/>
</dbReference>
<dbReference type="PANTHER" id="PTHR20861:SF1">
    <property type="entry name" value="HOMOSERINE KINASE"/>
    <property type="match status" value="1"/>
</dbReference>
<dbReference type="PIRSF" id="PIRSF000676">
    <property type="entry name" value="Homoser_kin"/>
    <property type="match status" value="1"/>
</dbReference>
<dbReference type="InterPro" id="IPR013750">
    <property type="entry name" value="GHMP_kinase_C_dom"/>
</dbReference>
<evidence type="ECO:0000256" key="4">
    <source>
        <dbReference type="ARBA" id="ARBA00017858"/>
    </source>
</evidence>
<keyword evidence="13" id="KW-0963">Cytoplasm</keyword>
<dbReference type="HAMAP" id="MF_00384">
    <property type="entry name" value="Homoser_kinase"/>
    <property type="match status" value="1"/>
</dbReference>
<evidence type="ECO:0000256" key="10">
    <source>
        <dbReference type="ARBA" id="ARBA00022840"/>
    </source>
</evidence>
<dbReference type="RefSeq" id="WP_348028643.1">
    <property type="nucleotide sequence ID" value="NZ_CP129113.1"/>
</dbReference>
<comment type="catalytic activity">
    <reaction evidence="11 13">
        <text>L-homoserine + ATP = O-phospho-L-homoserine + ADP + H(+)</text>
        <dbReference type="Rhea" id="RHEA:13985"/>
        <dbReference type="ChEBI" id="CHEBI:15378"/>
        <dbReference type="ChEBI" id="CHEBI:30616"/>
        <dbReference type="ChEBI" id="CHEBI:57476"/>
        <dbReference type="ChEBI" id="CHEBI:57590"/>
        <dbReference type="ChEBI" id="CHEBI:456216"/>
        <dbReference type="EC" id="2.7.1.39"/>
    </reaction>
</comment>
<protein>
    <recommendedName>
        <fullName evidence="4 13">Homoserine kinase</fullName>
        <shortName evidence="13">HK</shortName>
        <shortName evidence="13">HSK</shortName>
        <ecNumber evidence="3 13">2.7.1.39</ecNumber>
    </recommendedName>
</protein>
<evidence type="ECO:0000259" key="14">
    <source>
        <dbReference type="Pfam" id="PF00288"/>
    </source>
</evidence>
<feature type="domain" description="GHMP kinase C-terminal" evidence="15">
    <location>
        <begin position="200"/>
        <end position="277"/>
    </location>
</feature>
<dbReference type="SUPFAM" id="SSF54211">
    <property type="entry name" value="Ribosomal protein S5 domain 2-like"/>
    <property type="match status" value="1"/>
</dbReference>
<dbReference type="PROSITE" id="PS00627">
    <property type="entry name" value="GHMP_KINASES_ATP"/>
    <property type="match status" value="1"/>
</dbReference>
<comment type="subcellular location">
    <subcellularLocation>
        <location evidence="13">Cytoplasm</location>
    </subcellularLocation>
</comment>
<dbReference type="InterPro" id="IPR014721">
    <property type="entry name" value="Ribsml_uS5_D2-typ_fold_subgr"/>
</dbReference>
<evidence type="ECO:0000256" key="5">
    <source>
        <dbReference type="ARBA" id="ARBA00022605"/>
    </source>
</evidence>
<dbReference type="Pfam" id="PF00288">
    <property type="entry name" value="GHMP_kinases_N"/>
    <property type="match status" value="1"/>
</dbReference>
<feature type="binding site" evidence="13">
    <location>
        <begin position="87"/>
        <end position="97"/>
    </location>
    <ligand>
        <name>ATP</name>
        <dbReference type="ChEBI" id="CHEBI:30616"/>
    </ligand>
</feature>
<keyword evidence="9 13" id="KW-0418">Kinase</keyword>
<evidence type="ECO:0000256" key="6">
    <source>
        <dbReference type="ARBA" id="ARBA00022679"/>
    </source>
</evidence>
<name>A0ABY9KXD8_9BACI</name>
<evidence type="ECO:0000313" key="16">
    <source>
        <dbReference type="EMBL" id="WLV25022.1"/>
    </source>
</evidence>
<evidence type="ECO:0000256" key="9">
    <source>
        <dbReference type="ARBA" id="ARBA00022777"/>
    </source>
</evidence>
<organism evidence="16 17">
    <name type="scientific">Aciduricibacillus chroicocephali</name>
    <dbReference type="NCBI Taxonomy" id="3054939"/>
    <lineage>
        <taxon>Bacteria</taxon>
        <taxon>Bacillati</taxon>
        <taxon>Bacillota</taxon>
        <taxon>Bacilli</taxon>
        <taxon>Bacillales</taxon>
        <taxon>Bacillaceae</taxon>
        <taxon>Aciduricibacillus</taxon>
    </lineage>
</organism>
<accession>A0ABY9KXD8</accession>
<reference evidence="16" key="1">
    <citation type="submission" date="2023-06" db="EMBL/GenBank/DDBJ databases">
        <title>A Treasure from Seagulls: Isolation and Description of Aciduricobacillus qingdaonensis gen. nov., sp. nov., a Rare Obligately Uric Acid-utilizing Member in the Family Bacillaceae.</title>
        <authorList>
            <person name="Liu W."/>
            <person name="Wang B."/>
        </authorList>
    </citation>
    <scope>NUCLEOTIDE SEQUENCE</scope>
    <source>
        <strain evidence="16">44XB</strain>
    </source>
</reference>
<dbReference type="Gene3D" id="3.30.70.890">
    <property type="entry name" value="GHMP kinase, C-terminal domain"/>
    <property type="match status" value="1"/>
</dbReference>
<keyword evidence="5 13" id="KW-0028">Amino-acid biosynthesis</keyword>
<evidence type="ECO:0000313" key="17">
    <source>
        <dbReference type="Proteomes" id="UP001180087"/>
    </source>
</evidence>
<dbReference type="PANTHER" id="PTHR20861">
    <property type="entry name" value="HOMOSERINE/4-DIPHOSPHOCYTIDYL-2-C-METHYL-D-ERYTHRITOL KINASE"/>
    <property type="match status" value="1"/>
</dbReference>
<keyword evidence="7 13" id="KW-0791">Threonine biosynthesis</keyword>
<dbReference type="InterPro" id="IPR000870">
    <property type="entry name" value="Homoserine_kinase"/>
</dbReference>
<evidence type="ECO:0000256" key="13">
    <source>
        <dbReference type="HAMAP-Rule" id="MF_00384"/>
    </source>
</evidence>
<evidence type="ECO:0000256" key="2">
    <source>
        <dbReference type="ARBA" id="ARBA00007370"/>
    </source>
</evidence>
<gene>
    <name evidence="13 16" type="primary">thrB</name>
    <name evidence="16" type="ORF">QR721_01925</name>
</gene>
<comment type="pathway">
    <text evidence="1 13">Amino-acid biosynthesis; L-threonine biosynthesis; L-threonine from L-aspartate: step 4/5.</text>
</comment>
<evidence type="ECO:0000256" key="8">
    <source>
        <dbReference type="ARBA" id="ARBA00022741"/>
    </source>
</evidence>
<dbReference type="InterPro" id="IPR006204">
    <property type="entry name" value="GHMP_kinase_N_dom"/>
</dbReference>
<keyword evidence="8 13" id="KW-0547">Nucleotide-binding</keyword>
<evidence type="ECO:0000259" key="15">
    <source>
        <dbReference type="Pfam" id="PF08544"/>
    </source>
</evidence>
<dbReference type="InterPro" id="IPR006203">
    <property type="entry name" value="GHMP_knse_ATP-bd_CS"/>
</dbReference>
<evidence type="ECO:0000256" key="12">
    <source>
        <dbReference type="ARBA" id="ARBA00049954"/>
    </source>
</evidence>
<comment type="function">
    <text evidence="12 13">Catalyzes the ATP-dependent phosphorylation of L-homoserine to L-homoserine phosphate.</text>
</comment>
<evidence type="ECO:0000256" key="11">
    <source>
        <dbReference type="ARBA" id="ARBA00049375"/>
    </source>
</evidence>
<dbReference type="EC" id="2.7.1.39" evidence="3 13"/>
<dbReference type="PRINTS" id="PR00958">
    <property type="entry name" value="HOMSERKINASE"/>
</dbReference>
<evidence type="ECO:0000256" key="7">
    <source>
        <dbReference type="ARBA" id="ARBA00022697"/>
    </source>
</evidence>
<dbReference type="Gene3D" id="3.30.230.10">
    <property type="match status" value="1"/>
</dbReference>
<dbReference type="SUPFAM" id="SSF55060">
    <property type="entry name" value="GHMP Kinase, C-terminal domain"/>
    <property type="match status" value="1"/>
</dbReference>
<dbReference type="InterPro" id="IPR036554">
    <property type="entry name" value="GHMP_kinase_C_sf"/>
</dbReference>
<keyword evidence="6 13" id="KW-0808">Transferase</keyword>
<dbReference type="EMBL" id="CP129113">
    <property type="protein sequence ID" value="WLV25022.1"/>
    <property type="molecule type" value="Genomic_DNA"/>
</dbReference>
<sequence>MKPFMIKVPASSANIGPGFDSVGIALERYLTLTVTPGEDWEFKHRSPLLPEVPNHEEHFIFKIASKIAAKHGKELSSASISVDTEIPLARGMGSSASAIIAGIELANRLAELDLTAEQKLRHAVQIEGHPDNVAPALFGGFITAVQFEQELDYLILPELDVDLIVYIPDFELKTEDARRVLPDAYPRAVATRASAISSMMIAAFMKGDYNLAGRMMERDLFHETYRARLIPRYDEIKPEARELGAYATVISGAGPTTISFAPSGKGEEIARRMQSLLPDYEIAALRIDTEGLQVSDLD</sequence>
<comment type="similarity">
    <text evidence="2 13">Belongs to the GHMP kinase family. Homoserine kinase subfamily.</text>
</comment>